<sequence length="97" mass="11012">MQAPTRVHIRVRTGVQLRPMYPEVKLHNAVCDCSYADKGPILLYGGCEFRTMNVEDGVRHVPNEGSDVVSVDLAQAHLYLADLLKRWRDFIEAWKGS</sequence>
<dbReference type="EMBL" id="PGOL01002047">
    <property type="protein sequence ID" value="PKI51087.1"/>
    <property type="molecule type" value="Genomic_DNA"/>
</dbReference>
<comment type="caution">
    <text evidence="1">The sequence shown here is derived from an EMBL/GenBank/DDBJ whole genome shotgun (WGS) entry which is preliminary data.</text>
</comment>
<organism evidence="1 2">
    <name type="scientific">Punica granatum</name>
    <name type="common">Pomegranate</name>
    <dbReference type="NCBI Taxonomy" id="22663"/>
    <lineage>
        <taxon>Eukaryota</taxon>
        <taxon>Viridiplantae</taxon>
        <taxon>Streptophyta</taxon>
        <taxon>Embryophyta</taxon>
        <taxon>Tracheophyta</taxon>
        <taxon>Spermatophyta</taxon>
        <taxon>Magnoliopsida</taxon>
        <taxon>eudicotyledons</taxon>
        <taxon>Gunneridae</taxon>
        <taxon>Pentapetalae</taxon>
        <taxon>rosids</taxon>
        <taxon>malvids</taxon>
        <taxon>Myrtales</taxon>
        <taxon>Lythraceae</taxon>
        <taxon>Punica</taxon>
    </lineage>
</organism>
<evidence type="ECO:0000313" key="1">
    <source>
        <dbReference type="EMBL" id="PKI51087.1"/>
    </source>
</evidence>
<protein>
    <submittedName>
        <fullName evidence="1">Uncharacterized protein</fullName>
    </submittedName>
</protein>
<evidence type="ECO:0000313" key="2">
    <source>
        <dbReference type="Proteomes" id="UP000233551"/>
    </source>
</evidence>
<proteinExistence type="predicted"/>
<reference evidence="1 2" key="1">
    <citation type="submission" date="2017-11" db="EMBL/GenBank/DDBJ databases">
        <title>De-novo sequencing of pomegranate (Punica granatum L.) genome.</title>
        <authorList>
            <person name="Akparov Z."/>
            <person name="Amiraslanov A."/>
            <person name="Hajiyeva S."/>
            <person name="Abbasov M."/>
            <person name="Kaur K."/>
            <person name="Hamwieh A."/>
            <person name="Solovyev V."/>
            <person name="Salamov A."/>
            <person name="Braich B."/>
            <person name="Kosarev P."/>
            <person name="Mahmoud A."/>
            <person name="Hajiyev E."/>
            <person name="Babayeva S."/>
            <person name="Izzatullayeva V."/>
            <person name="Mammadov A."/>
            <person name="Mammadov A."/>
            <person name="Sharifova S."/>
            <person name="Ojaghi J."/>
            <person name="Eynullazada K."/>
            <person name="Bayramov B."/>
            <person name="Abdulazimova A."/>
            <person name="Shahmuradov I."/>
        </authorList>
    </citation>
    <scope>NUCLEOTIDE SEQUENCE [LARGE SCALE GENOMIC DNA]</scope>
    <source>
        <strain evidence="2">cv. AG2017</strain>
        <tissue evidence="1">Leaf</tissue>
    </source>
</reference>
<accession>A0A2I0J4C3</accession>
<name>A0A2I0J4C3_PUNGR</name>
<keyword evidence="2" id="KW-1185">Reference proteome</keyword>
<dbReference type="AlphaFoldDB" id="A0A2I0J4C3"/>
<dbReference type="Proteomes" id="UP000233551">
    <property type="component" value="Unassembled WGS sequence"/>
</dbReference>
<gene>
    <name evidence="1" type="ORF">CRG98_028516</name>
</gene>